<keyword evidence="1" id="KW-0732">Signal</keyword>
<dbReference type="Gene3D" id="3.30.70.2060">
    <property type="match status" value="1"/>
</dbReference>
<gene>
    <name evidence="2" type="ORF">GCM10007924_03940</name>
</gene>
<protein>
    <submittedName>
        <fullName evidence="2">Lipoprotein</fullName>
    </submittedName>
</protein>
<dbReference type="Proteomes" id="UP001161409">
    <property type="component" value="Unassembled WGS sequence"/>
</dbReference>
<dbReference type="RefSeq" id="WP_169559194.1">
    <property type="nucleotide sequence ID" value="NZ_BSNF01000001.1"/>
</dbReference>
<dbReference type="PANTHER" id="PTHR41247:SF1">
    <property type="entry name" value="HTH-TYPE TRANSCRIPTIONAL REPRESSOR YCNK"/>
    <property type="match status" value="1"/>
</dbReference>
<dbReference type="PANTHER" id="PTHR41247">
    <property type="entry name" value="HTH-TYPE TRANSCRIPTIONAL REPRESSOR YCNK"/>
    <property type="match status" value="1"/>
</dbReference>
<dbReference type="SUPFAM" id="SSF160387">
    <property type="entry name" value="NosL/MerB-like"/>
    <property type="match status" value="1"/>
</dbReference>
<feature type="signal peptide" evidence="1">
    <location>
        <begin position="1"/>
        <end position="21"/>
    </location>
</feature>
<accession>A0ABQ5U0B2</accession>
<dbReference type="InterPro" id="IPR008719">
    <property type="entry name" value="N2O_reductase_NosL"/>
</dbReference>
<dbReference type="EMBL" id="BSNF01000001">
    <property type="protein sequence ID" value="GLQ05173.1"/>
    <property type="molecule type" value="Genomic_DNA"/>
</dbReference>
<feature type="chain" id="PRO_5046220739" evidence="1">
    <location>
        <begin position="22"/>
        <end position="176"/>
    </location>
</feature>
<evidence type="ECO:0000256" key="1">
    <source>
        <dbReference type="SAM" id="SignalP"/>
    </source>
</evidence>
<evidence type="ECO:0000313" key="3">
    <source>
        <dbReference type="Proteomes" id="UP001161409"/>
    </source>
</evidence>
<organism evidence="2 3">
    <name type="scientific">Sneathiella chinensis</name>
    <dbReference type="NCBI Taxonomy" id="349750"/>
    <lineage>
        <taxon>Bacteria</taxon>
        <taxon>Pseudomonadati</taxon>
        <taxon>Pseudomonadota</taxon>
        <taxon>Alphaproteobacteria</taxon>
        <taxon>Sneathiellales</taxon>
        <taxon>Sneathiellaceae</taxon>
        <taxon>Sneathiella</taxon>
    </lineage>
</organism>
<name>A0ABQ5U0B2_9PROT</name>
<reference evidence="2" key="2">
    <citation type="submission" date="2023-01" db="EMBL/GenBank/DDBJ databases">
        <title>Draft genome sequence of Sneathiella chinensis strain NBRC 103408.</title>
        <authorList>
            <person name="Sun Q."/>
            <person name="Mori K."/>
        </authorList>
    </citation>
    <scope>NUCLEOTIDE SEQUENCE</scope>
    <source>
        <strain evidence="2">NBRC 103408</strain>
    </source>
</reference>
<keyword evidence="2" id="KW-0449">Lipoprotein</keyword>
<dbReference type="Gene3D" id="3.30.70.2050">
    <property type="match status" value="1"/>
</dbReference>
<proteinExistence type="predicted"/>
<comment type="caution">
    <text evidence="2">The sequence shown here is derived from an EMBL/GenBank/DDBJ whole genome shotgun (WGS) entry which is preliminary data.</text>
</comment>
<keyword evidence="3" id="KW-1185">Reference proteome</keyword>
<sequence length="176" mass="19678">MNRFRLLMLSLLLSFSIGACQEDQGVLPEPLALTNEVVGTYCGMLLAEHSGPKAQVFEKHKSNPQWFSSVKDAITYLTLPGEAQDAVITYVHDMARAESWEKPQNEGIWIDIRHAYFVVGSRKLGGMGMPEFVPFGQQEKAEIFADQYGGRVVRLSEITNDDLDLAHMPPVTLTHQ</sequence>
<reference evidence="2" key="1">
    <citation type="journal article" date="2014" name="Int. J. Syst. Evol. Microbiol.">
        <title>Complete genome of a new Firmicutes species belonging to the dominant human colonic microbiota ('Ruminococcus bicirculans') reveals two chromosomes and a selective capacity to utilize plant glucans.</title>
        <authorList>
            <consortium name="NISC Comparative Sequencing Program"/>
            <person name="Wegmann U."/>
            <person name="Louis P."/>
            <person name="Goesmann A."/>
            <person name="Henrissat B."/>
            <person name="Duncan S.H."/>
            <person name="Flint H.J."/>
        </authorList>
    </citation>
    <scope>NUCLEOTIDE SEQUENCE</scope>
    <source>
        <strain evidence="2">NBRC 103408</strain>
    </source>
</reference>
<dbReference type="Pfam" id="PF05573">
    <property type="entry name" value="NosL"/>
    <property type="match status" value="1"/>
</dbReference>
<evidence type="ECO:0000313" key="2">
    <source>
        <dbReference type="EMBL" id="GLQ05173.1"/>
    </source>
</evidence>
<dbReference type="PROSITE" id="PS51257">
    <property type="entry name" value="PROKAR_LIPOPROTEIN"/>
    <property type="match status" value="1"/>
</dbReference>